<dbReference type="InterPro" id="IPR014014">
    <property type="entry name" value="RNA_helicase_DEAD_Q_motif"/>
</dbReference>
<dbReference type="InterPro" id="IPR044742">
    <property type="entry name" value="DEAD/DEAH_RhlB"/>
</dbReference>
<dbReference type="InterPro" id="IPR027417">
    <property type="entry name" value="P-loop_NTPase"/>
</dbReference>
<keyword evidence="1 6" id="KW-0547">Nucleotide-binding</keyword>
<evidence type="ECO:0000259" key="9">
    <source>
        <dbReference type="PROSITE" id="PS51194"/>
    </source>
</evidence>
<name>A0ABW3DFG1_9BACL</name>
<dbReference type="InterPro" id="IPR011545">
    <property type="entry name" value="DEAD/DEAH_box_helicase_dom"/>
</dbReference>
<dbReference type="InterPro" id="IPR014001">
    <property type="entry name" value="Helicase_ATP-bd"/>
</dbReference>
<gene>
    <name evidence="11" type="ORF">ACFQ03_24165</name>
</gene>
<evidence type="ECO:0000256" key="5">
    <source>
        <dbReference type="PROSITE-ProRule" id="PRU00552"/>
    </source>
</evidence>
<dbReference type="PROSITE" id="PS51194">
    <property type="entry name" value="HELICASE_CTER"/>
    <property type="match status" value="1"/>
</dbReference>
<dbReference type="PROSITE" id="PS51195">
    <property type="entry name" value="Q_MOTIF"/>
    <property type="match status" value="1"/>
</dbReference>
<keyword evidence="3 6" id="KW-0347">Helicase</keyword>
<dbReference type="EC" id="3.6.4.-" evidence="11"/>
<dbReference type="EMBL" id="JBHTIU010000104">
    <property type="protein sequence ID" value="MFD0872220.1"/>
    <property type="molecule type" value="Genomic_DNA"/>
</dbReference>
<proteinExistence type="inferred from homology"/>
<evidence type="ECO:0000256" key="2">
    <source>
        <dbReference type="ARBA" id="ARBA00022801"/>
    </source>
</evidence>
<feature type="short sequence motif" description="Q motif" evidence="5">
    <location>
        <begin position="3"/>
        <end position="31"/>
    </location>
</feature>
<dbReference type="PANTHER" id="PTHR47963:SF7">
    <property type="entry name" value="ATP-DEPENDENT RNA HELICASE YFML-RELATED"/>
    <property type="match status" value="1"/>
</dbReference>
<feature type="region of interest" description="Disordered" evidence="7">
    <location>
        <begin position="383"/>
        <end position="456"/>
    </location>
</feature>
<dbReference type="CDD" id="cd18787">
    <property type="entry name" value="SF2_C_DEAD"/>
    <property type="match status" value="1"/>
</dbReference>
<dbReference type="Proteomes" id="UP001597120">
    <property type="component" value="Unassembled WGS sequence"/>
</dbReference>
<dbReference type="GO" id="GO:0016787">
    <property type="term" value="F:hydrolase activity"/>
    <property type="evidence" value="ECO:0007669"/>
    <property type="project" value="UniProtKB-KW"/>
</dbReference>
<accession>A0ABW3DFG1</accession>
<organism evidence="11 12">
    <name type="scientific">Paenibacillus residui</name>
    <dbReference type="NCBI Taxonomy" id="629724"/>
    <lineage>
        <taxon>Bacteria</taxon>
        <taxon>Bacillati</taxon>
        <taxon>Bacillota</taxon>
        <taxon>Bacilli</taxon>
        <taxon>Bacillales</taxon>
        <taxon>Paenibacillaceae</taxon>
        <taxon>Paenibacillus</taxon>
    </lineage>
</organism>
<dbReference type="CDD" id="cd00268">
    <property type="entry name" value="DEADc"/>
    <property type="match status" value="1"/>
</dbReference>
<evidence type="ECO:0000313" key="11">
    <source>
        <dbReference type="EMBL" id="MFD0872220.1"/>
    </source>
</evidence>
<dbReference type="Pfam" id="PF00271">
    <property type="entry name" value="Helicase_C"/>
    <property type="match status" value="1"/>
</dbReference>
<keyword evidence="2 6" id="KW-0378">Hydrolase</keyword>
<evidence type="ECO:0000259" key="8">
    <source>
        <dbReference type="PROSITE" id="PS51192"/>
    </source>
</evidence>
<dbReference type="RefSeq" id="WP_150959685.1">
    <property type="nucleotide sequence ID" value="NZ_JBHTIU010000104.1"/>
</dbReference>
<evidence type="ECO:0000259" key="10">
    <source>
        <dbReference type="PROSITE" id="PS51195"/>
    </source>
</evidence>
<dbReference type="InterPro" id="IPR001650">
    <property type="entry name" value="Helicase_C-like"/>
</dbReference>
<evidence type="ECO:0000256" key="3">
    <source>
        <dbReference type="ARBA" id="ARBA00022806"/>
    </source>
</evidence>
<reference evidence="12" key="1">
    <citation type="journal article" date="2019" name="Int. J. Syst. Evol. Microbiol.">
        <title>The Global Catalogue of Microorganisms (GCM) 10K type strain sequencing project: providing services to taxonomists for standard genome sequencing and annotation.</title>
        <authorList>
            <consortium name="The Broad Institute Genomics Platform"/>
            <consortium name="The Broad Institute Genome Sequencing Center for Infectious Disease"/>
            <person name="Wu L."/>
            <person name="Ma J."/>
        </authorList>
    </citation>
    <scope>NUCLEOTIDE SEQUENCE [LARGE SCALE GENOMIC DNA]</scope>
    <source>
        <strain evidence="12">CCUG 57263</strain>
    </source>
</reference>
<protein>
    <submittedName>
        <fullName evidence="11">DEAD/DEAH box helicase</fullName>
        <ecNumber evidence="11">3.6.4.-</ecNumber>
    </submittedName>
</protein>
<dbReference type="InterPro" id="IPR000629">
    <property type="entry name" value="RNA-helicase_DEAD-box_CS"/>
</dbReference>
<feature type="compositionally biased region" description="Basic residues" evidence="7">
    <location>
        <begin position="432"/>
        <end position="456"/>
    </location>
</feature>
<dbReference type="SMART" id="SM00487">
    <property type="entry name" value="DEXDc"/>
    <property type="match status" value="1"/>
</dbReference>
<evidence type="ECO:0000256" key="6">
    <source>
        <dbReference type="RuleBase" id="RU000492"/>
    </source>
</evidence>
<evidence type="ECO:0000256" key="1">
    <source>
        <dbReference type="ARBA" id="ARBA00022741"/>
    </source>
</evidence>
<feature type="domain" description="Helicase ATP-binding" evidence="8">
    <location>
        <begin position="34"/>
        <end position="204"/>
    </location>
</feature>
<feature type="domain" description="DEAD-box RNA helicase Q" evidence="10">
    <location>
        <begin position="3"/>
        <end position="31"/>
    </location>
</feature>
<sequence>MQASFETLSLDNDWIKKLNAMKIVTPTPIQAEAIPAILEGHDLIARSQTGTGKTLAYVLPVLETIDRSSKRLQAVILTPTRELGMQVLEVIESLVPDTGIIAQPLIGGASIQRQVDKLKLHPQIVVGTPGRVLELIKLKKLSMHYVRTIVVDEADEVFRLGERNEAEAIIKSALRERQLVFFTATVSNELRDWAERLMKAPITRLSVDPDQMAPSSIEHIYFISEERDKIDTLRRLVRLYHPKSAIVFINDTDKVGEVAAKLQYVGLSVEALYGDSGKQERARTIKRFREGKFQLLLATDVASRGLDFPEVSHVFNLQLPVDPDHYVHRAGRTGRMGRRGTVVSLAEVGELFIIEKFSKAIGTPIVHKDMYEGVIIDPADKRGRRAGRMKEQAVISSVTPQADKEQFKKRTGTLKRIQDSSTNSPAPGSSAKKAKTSRLRDRKNKGAPKWLKNKKQ</sequence>
<evidence type="ECO:0000256" key="7">
    <source>
        <dbReference type="SAM" id="MobiDB-lite"/>
    </source>
</evidence>
<keyword evidence="12" id="KW-1185">Reference proteome</keyword>
<dbReference type="SUPFAM" id="SSF52540">
    <property type="entry name" value="P-loop containing nucleoside triphosphate hydrolases"/>
    <property type="match status" value="1"/>
</dbReference>
<feature type="domain" description="Helicase C-terminal" evidence="9">
    <location>
        <begin position="216"/>
        <end position="382"/>
    </location>
</feature>
<evidence type="ECO:0000313" key="12">
    <source>
        <dbReference type="Proteomes" id="UP001597120"/>
    </source>
</evidence>
<dbReference type="PROSITE" id="PS00039">
    <property type="entry name" value="DEAD_ATP_HELICASE"/>
    <property type="match status" value="1"/>
</dbReference>
<dbReference type="Gene3D" id="3.40.50.300">
    <property type="entry name" value="P-loop containing nucleotide triphosphate hydrolases"/>
    <property type="match status" value="2"/>
</dbReference>
<dbReference type="PROSITE" id="PS51192">
    <property type="entry name" value="HELICASE_ATP_BIND_1"/>
    <property type="match status" value="1"/>
</dbReference>
<keyword evidence="4 6" id="KW-0067">ATP-binding</keyword>
<dbReference type="Pfam" id="PF00270">
    <property type="entry name" value="DEAD"/>
    <property type="match status" value="1"/>
</dbReference>
<dbReference type="PANTHER" id="PTHR47963">
    <property type="entry name" value="DEAD-BOX ATP-DEPENDENT RNA HELICASE 47, MITOCHONDRIAL"/>
    <property type="match status" value="1"/>
</dbReference>
<evidence type="ECO:0000256" key="4">
    <source>
        <dbReference type="ARBA" id="ARBA00022840"/>
    </source>
</evidence>
<dbReference type="SMART" id="SM00490">
    <property type="entry name" value="HELICc"/>
    <property type="match status" value="1"/>
</dbReference>
<dbReference type="InterPro" id="IPR050547">
    <property type="entry name" value="DEAD_box_RNA_helicases"/>
</dbReference>
<comment type="caution">
    <text evidence="11">The sequence shown here is derived from an EMBL/GenBank/DDBJ whole genome shotgun (WGS) entry which is preliminary data.</text>
</comment>
<comment type="similarity">
    <text evidence="6">Belongs to the DEAD box helicase family.</text>
</comment>
<dbReference type="GO" id="GO:0004386">
    <property type="term" value="F:helicase activity"/>
    <property type="evidence" value="ECO:0007669"/>
    <property type="project" value="UniProtKB-KW"/>
</dbReference>